<dbReference type="PANTHER" id="PTHR31060:SF32">
    <property type="entry name" value="BTB_POZ DOMAIN PLANT PROTEIN"/>
    <property type="match status" value="1"/>
</dbReference>
<dbReference type="Proteomes" id="UP000824890">
    <property type="component" value="Unassembled WGS sequence"/>
</dbReference>
<reference evidence="7 8" key="1">
    <citation type="submission" date="2021-05" db="EMBL/GenBank/DDBJ databases">
        <title>Genome Assembly of Synthetic Allotetraploid Brassica napus Reveals Homoeologous Exchanges between Subgenomes.</title>
        <authorList>
            <person name="Davis J.T."/>
        </authorList>
    </citation>
    <scope>NUCLEOTIDE SEQUENCE [LARGE SCALE GENOMIC DNA]</scope>
    <source>
        <strain evidence="8">cv. Da-Ae</strain>
        <tissue evidence="7">Seedling</tissue>
    </source>
</reference>
<organism evidence="7 8">
    <name type="scientific">Brassica napus</name>
    <name type="common">Rape</name>
    <dbReference type="NCBI Taxonomy" id="3708"/>
    <lineage>
        <taxon>Eukaryota</taxon>
        <taxon>Viridiplantae</taxon>
        <taxon>Streptophyta</taxon>
        <taxon>Embryophyta</taxon>
        <taxon>Tracheophyta</taxon>
        <taxon>Spermatophyta</taxon>
        <taxon>Magnoliopsida</taxon>
        <taxon>eudicotyledons</taxon>
        <taxon>Gunneridae</taxon>
        <taxon>Pentapetalae</taxon>
        <taxon>rosids</taxon>
        <taxon>malvids</taxon>
        <taxon>Brassicales</taxon>
        <taxon>Brassicaceae</taxon>
        <taxon>Brassiceae</taxon>
        <taxon>Brassica</taxon>
    </lineage>
</organism>
<comment type="pathway">
    <text evidence="2">Protein modification; protein ubiquitination.</text>
</comment>
<dbReference type="InterPro" id="IPR058039">
    <property type="entry name" value="At3g05675-like_ankyrin"/>
</dbReference>
<dbReference type="PANTHER" id="PTHR31060">
    <property type="entry name" value="OSJNBA0011J08.25 PROTEIN-RELATED"/>
    <property type="match status" value="1"/>
</dbReference>
<feature type="domain" description="At3g05675-like ankyrin-like" evidence="6">
    <location>
        <begin position="130"/>
        <end position="192"/>
    </location>
</feature>
<evidence type="ECO:0000256" key="3">
    <source>
        <dbReference type="ARBA" id="ARBA00022786"/>
    </source>
</evidence>
<proteinExistence type="predicted"/>
<keyword evidence="3" id="KW-0833">Ubl conjugation pathway</keyword>
<feature type="coiled-coil region" evidence="4">
    <location>
        <begin position="517"/>
        <end position="544"/>
    </location>
</feature>
<gene>
    <name evidence="7" type="ORF">HID58_033436</name>
</gene>
<evidence type="ECO:0000313" key="7">
    <source>
        <dbReference type="EMBL" id="KAH0910115.1"/>
    </source>
</evidence>
<comment type="caution">
    <text evidence="7">The sequence shown here is derived from an EMBL/GenBank/DDBJ whole genome shotgun (WGS) entry which is preliminary data.</text>
</comment>
<keyword evidence="4" id="KW-0175">Coiled coil</keyword>
<sequence length="822" mass="94727">MGSSPSPRKLPKPPYLAKFDGMKLHEWMEQMSIMMIHSIQQYAPCILSHYDSINSTAIEQWRQHGFEETKKFLEKVPENLRNEFMYTALLKKHIEKVVFKIMREIGLLLKPSPVKSIMLFCLGNRVKVDEILIEKKMCDEFVMLWADQKELADLHSTIPTMYRHKISNTTQICVGIGRGKIMVNRDTRFSKLILVGKDWYRVTMNVYMKVLSERSRFFMEKMSCRREKGVSHMVEIRECDDVDIYVDIVVLMYCDDLKKKEDENVNEILALLKVYVAILFYEGVMSCFEHLEAAPWSVDEEYIVVSCFNELYPLEKYVTLTLQRVSSEPTRARNNSELKKMLLAMTSKCIIDLEDIECSLDPMIEREVKRYQSNTEIKKEEKKDKKKEHGDNKRLKETEKKLLTSSGEKSRELEESKVEISWLKEKIEGFSKSQNSIEDDSSVQNFDIYSLKIEMDSTKESLPQAHAAAETSSLKVSDLLEEMKYVKNRLKEALTLKTVATDCSQAKEKLVVVKTELEAARLDSKEWKEKHEDAKKKTELLKNTSVRIRIEEDESFLAWNKKEFAFMSTVKRGEDEKSPLLEQNNRLLVALFAAENLSKRAKDENQTGRDILKPVISKANVAKEAVARAVNSKLKDSLLDKEDELHFSLKEVERVTINKAVANDNDKKLKNLLFEVEVAMEEEKHISLSKQESTSKEVEVKVLTILNTEVETLDADDSHVKASVTEDVYSCYIMEFLGQIRTAKQETDLEHSLVREAGLVNRVKKFNKEFSASVSASALASAAIKIVVVRFVDADAENCGNQTNMTYYSYDIRMADPSKNHS</sequence>
<name>A0ABQ8BZ76_BRANA</name>
<evidence type="ECO:0000259" key="6">
    <source>
        <dbReference type="Pfam" id="PF25553"/>
    </source>
</evidence>
<protein>
    <recommendedName>
        <fullName evidence="6">At3g05675-like ankyrin-like domain-containing protein</fullName>
    </recommendedName>
</protein>
<accession>A0ABQ8BZ76</accession>
<evidence type="ECO:0000313" key="8">
    <source>
        <dbReference type="Proteomes" id="UP000824890"/>
    </source>
</evidence>
<evidence type="ECO:0000256" key="4">
    <source>
        <dbReference type="SAM" id="Coils"/>
    </source>
</evidence>
<evidence type="ECO:0000256" key="1">
    <source>
        <dbReference type="ARBA" id="ARBA00002668"/>
    </source>
</evidence>
<feature type="region of interest" description="Disordered" evidence="5">
    <location>
        <begin position="376"/>
        <end position="408"/>
    </location>
</feature>
<comment type="function">
    <text evidence="1">May act as a substrate-specific adapter of an E3 ubiquitin-protein ligase complex (CUL3-RBX1-BTB) which mediates the ubiquitination and subsequent proteasomal degradation of target proteins.</text>
</comment>
<evidence type="ECO:0000256" key="2">
    <source>
        <dbReference type="ARBA" id="ARBA00004906"/>
    </source>
</evidence>
<keyword evidence="8" id="KW-1185">Reference proteome</keyword>
<dbReference type="Pfam" id="PF25553">
    <property type="entry name" value="BTB-POZ_ANK-like"/>
    <property type="match status" value="1"/>
</dbReference>
<dbReference type="InterPro" id="IPR038920">
    <property type="entry name" value="At3g05675-like"/>
</dbReference>
<dbReference type="EMBL" id="JAGKQM010000009">
    <property type="protein sequence ID" value="KAH0910115.1"/>
    <property type="molecule type" value="Genomic_DNA"/>
</dbReference>
<evidence type="ECO:0000256" key="5">
    <source>
        <dbReference type="SAM" id="MobiDB-lite"/>
    </source>
</evidence>